<sequence>MKLFVKLVLVIIILVVSMDKAYAENKFSSTIKTDYYLQEDGTVKVDQRVILKNLTPDSFPTQYGMIVYTDDLESVVARDGQGDILKDYQKVAEQTQISLKFNEEVVGMGSELNFRVSYSTNSLVTGQGRIKEVNIPASPNSDSIEAYTAVLHIPGSYSKIRNYKPQPKQLDEETAIWTQKELNKTGAVVFIGESQYYEVKLEYDIKNEGLTSIIQEITIPPDTAYQRVILEDIMPIPMNIEEDSEGNWIAKYDLNPKQDVHIILRLAVETFFQPRSEFRYKMLEKKSYLTAHKYWEVNDKELNKKGNELATPENIYFFVKDHLTYNYHKIDKEEDRSGAVVAYADSNNAVSTEFTDLFITLARAAGIPAREVNGYAYATNPDTQPQSLILDQLHTWPEYYNSDQQIWVPIDPTWADTTIGVDYFTSLDFNHIAFVQRGLSSTQPLPAGMFRNGDETKYIKVELIDELPDTEIKKIKLELDMPEQAALGRLVEGDLIITNPNNFALLNVLVILESHPIKISKQLQEITILPPLSKTIVPFELTPSYSLDAVDNTVKASYMGQHIEQTITITNLNELIKPYLVVIGIGSMLLLLVIYIIRKKTWKKN</sequence>
<dbReference type="AlphaFoldDB" id="A0A2H0BV65"/>
<keyword evidence="1" id="KW-1133">Transmembrane helix</keyword>
<dbReference type="PANTHER" id="PTHR33490">
    <property type="entry name" value="BLR5614 PROTEIN-RELATED"/>
    <property type="match status" value="1"/>
</dbReference>
<proteinExistence type="predicted"/>
<organism evidence="3 4">
    <name type="scientific">Candidatus Roizmanbacteria bacterium CG22_combo_CG10-13_8_21_14_all_38_20</name>
    <dbReference type="NCBI Taxonomy" id="1974862"/>
    <lineage>
        <taxon>Bacteria</taxon>
        <taxon>Candidatus Roizmaniibacteriota</taxon>
    </lineage>
</organism>
<accession>A0A2H0BV65</accession>
<reference evidence="3 4" key="1">
    <citation type="submission" date="2017-09" db="EMBL/GenBank/DDBJ databases">
        <title>Depth-based differentiation of microbial function through sediment-hosted aquifers and enrichment of novel symbionts in the deep terrestrial subsurface.</title>
        <authorList>
            <person name="Probst A.J."/>
            <person name="Ladd B."/>
            <person name="Jarett J.K."/>
            <person name="Geller-Mcgrath D.E."/>
            <person name="Sieber C.M."/>
            <person name="Emerson J.B."/>
            <person name="Anantharaman K."/>
            <person name="Thomas B.C."/>
            <person name="Malmstrom R."/>
            <person name="Stieglmeier M."/>
            <person name="Klingl A."/>
            <person name="Woyke T."/>
            <person name="Ryan C.M."/>
            <person name="Banfield J.F."/>
        </authorList>
    </citation>
    <scope>NUCLEOTIDE SEQUENCE [LARGE SCALE GENOMIC DNA]</scope>
    <source>
        <strain evidence="3">CG22_combo_CG10-13_8_21_14_all_38_20</strain>
    </source>
</reference>
<dbReference type="PANTHER" id="PTHR33490:SF6">
    <property type="entry name" value="SLL1049 PROTEIN"/>
    <property type="match status" value="1"/>
</dbReference>
<dbReference type="Gene3D" id="3.10.620.30">
    <property type="match status" value="1"/>
</dbReference>
<feature type="transmembrane region" description="Helical" evidence="1">
    <location>
        <begin position="579"/>
        <end position="597"/>
    </location>
</feature>
<comment type="caution">
    <text evidence="3">The sequence shown here is derived from an EMBL/GenBank/DDBJ whole genome shotgun (WGS) entry which is preliminary data.</text>
</comment>
<evidence type="ECO:0000313" key="4">
    <source>
        <dbReference type="Proteomes" id="UP000231246"/>
    </source>
</evidence>
<dbReference type="InterPro" id="IPR038765">
    <property type="entry name" value="Papain-like_cys_pep_sf"/>
</dbReference>
<evidence type="ECO:0000313" key="3">
    <source>
        <dbReference type="EMBL" id="PIP61567.1"/>
    </source>
</evidence>
<dbReference type="EMBL" id="PCTA01000023">
    <property type="protein sequence ID" value="PIP61567.1"/>
    <property type="molecule type" value="Genomic_DNA"/>
</dbReference>
<dbReference type="Proteomes" id="UP000231246">
    <property type="component" value="Unassembled WGS sequence"/>
</dbReference>
<keyword evidence="1" id="KW-0812">Transmembrane</keyword>
<evidence type="ECO:0000259" key="2">
    <source>
        <dbReference type="SMART" id="SM00460"/>
    </source>
</evidence>
<keyword evidence="1" id="KW-0472">Membrane</keyword>
<dbReference type="SUPFAM" id="SSF54001">
    <property type="entry name" value="Cysteine proteinases"/>
    <property type="match status" value="1"/>
</dbReference>
<dbReference type="InterPro" id="IPR002931">
    <property type="entry name" value="Transglutaminase-like"/>
</dbReference>
<feature type="domain" description="Transglutaminase-like" evidence="2">
    <location>
        <begin position="343"/>
        <end position="414"/>
    </location>
</feature>
<protein>
    <recommendedName>
        <fullName evidence="2">Transglutaminase-like domain-containing protein</fullName>
    </recommendedName>
</protein>
<evidence type="ECO:0000256" key="1">
    <source>
        <dbReference type="SAM" id="Phobius"/>
    </source>
</evidence>
<dbReference type="Pfam" id="PF01841">
    <property type="entry name" value="Transglut_core"/>
    <property type="match status" value="1"/>
</dbReference>
<gene>
    <name evidence="3" type="ORF">COW99_03505</name>
</gene>
<dbReference type="SMART" id="SM00460">
    <property type="entry name" value="TGc"/>
    <property type="match status" value="1"/>
</dbReference>
<name>A0A2H0BV65_9BACT</name>